<proteinExistence type="predicted"/>
<gene>
    <name evidence="2" type="ORF">Ade02nite_81640</name>
</gene>
<name>A0ABQ3YHQ2_9ACTN</name>
<dbReference type="InterPro" id="IPR032809">
    <property type="entry name" value="Put_HupE_UreJ"/>
</dbReference>
<feature type="transmembrane region" description="Helical" evidence="1">
    <location>
        <begin position="171"/>
        <end position="193"/>
    </location>
</feature>
<keyword evidence="1" id="KW-1133">Transmembrane helix</keyword>
<comment type="caution">
    <text evidence="2">The sequence shown here is derived from an EMBL/GenBank/DDBJ whole genome shotgun (WGS) entry which is preliminary data.</text>
</comment>
<feature type="transmembrane region" description="Helical" evidence="1">
    <location>
        <begin position="20"/>
        <end position="42"/>
    </location>
</feature>
<dbReference type="EMBL" id="BOMI01000172">
    <property type="protein sequence ID" value="GID79523.1"/>
    <property type="molecule type" value="Genomic_DNA"/>
</dbReference>
<sequence length="195" mass="20906">MLAHGVRPPPDDGIFDFGWLGFTHMLTGWDHLLFIAGVVLLAWHPKRALGLLSLFALGHSITLITATLAGWRLDPALVDVVIAVSVGVVGTIGLIGRPRRFWWFGLLVLAFGLVHGLGLATRFQALTLPPGAELSRLLAFNAGVEIGQAVAVYLIYLLGEALTYRPKWPRIERASFGGLTVVGLALGAALTVARL</sequence>
<accession>A0ABQ3YHQ2</accession>
<reference evidence="2 3" key="1">
    <citation type="submission" date="2021-01" db="EMBL/GenBank/DDBJ databases">
        <title>Whole genome shotgun sequence of Actinoplanes deccanensis NBRC 13994.</title>
        <authorList>
            <person name="Komaki H."/>
            <person name="Tamura T."/>
        </authorList>
    </citation>
    <scope>NUCLEOTIDE SEQUENCE [LARGE SCALE GENOMIC DNA]</scope>
    <source>
        <strain evidence="2 3">NBRC 13994</strain>
    </source>
</reference>
<keyword evidence="1" id="KW-0472">Membrane</keyword>
<evidence type="ECO:0000313" key="2">
    <source>
        <dbReference type="EMBL" id="GID79523.1"/>
    </source>
</evidence>
<evidence type="ECO:0000313" key="3">
    <source>
        <dbReference type="Proteomes" id="UP000609879"/>
    </source>
</evidence>
<evidence type="ECO:0008006" key="4">
    <source>
        <dbReference type="Google" id="ProtNLM"/>
    </source>
</evidence>
<organism evidence="2 3">
    <name type="scientific">Paractinoplanes deccanensis</name>
    <dbReference type="NCBI Taxonomy" id="113561"/>
    <lineage>
        <taxon>Bacteria</taxon>
        <taxon>Bacillati</taxon>
        <taxon>Actinomycetota</taxon>
        <taxon>Actinomycetes</taxon>
        <taxon>Micromonosporales</taxon>
        <taxon>Micromonosporaceae</taxon>
        <taxon>Paractinoplanes</taxon>
    </lineage>
</organism>
<feature type="transmembrane region" description="Helical" evidence="1">
    <location>
        <begin position="49"/>
        <end position="71"/>
    </location>
</feature>
<keyword evidence="1" id="KW-0812">Transmembrane</keyword>
<feature type="transmembrane region" description="Helical" evidence="1">
    <location>
        <begin position="102"/>
        <end position="125"/>
    </location>
</feature>
<protein>
    <recommendedName>
        <fullName evidence="4">HupE/UreJ family protein</fullName>
    </recommendedName>
</protein>
<dbReference type="Pfam" id="PF13795">
    <property type="entry name" value="HupE_UreJ_2"/>
    <property type="match status" value="1"/>
</dbReference>
<keyword evidence="3" id="KW-1185">Reference proteome</keyword>
<dbReference type="Proteomes" id="UP000609879">
    <property type="component" value="Unassembled WGS sequence"/>
</dbReference>
<feature type="transmembrane region" description="Helical" evidence="1">
    <location>
        <begin position="137"/>
        <end position="159"/>
    </location>
</feature>
<dbReference type="RefSeq" id="WP_203775791.1">
    <property type="nucleotide sequence ID" value="NZ_BAAABO010000064.1"/>
</dbReference>
<evidence type="ECO:0000256" key="1">
    <source>
        <dbReference type="SAM" id="Phobius"/>
    </source>
</evidence>
<feature type="transmembrane region" description="Helical" evidence="1">
    <location>
        <begin position="77"/>
        <end position="95"/>
    </location>
</feature>